<dbReference type="Pfam" id="PF06738">
    <property type="entry name" value="ThrE"/>
    <property type="match status" value="1"/>
</dbReference>
<feature type="transmembrane region" description="Helical" evidence="7">
    <location>
        <begin position="365"/>
        <end position="385"/>
    </location>
</feature>
<accession>A0A5D6WAG6</accession>
<proteinExistence type="inferred from homology"/>
<sequence length="446" mass="49205">MNSLDKKEEKERIFSEPFAEIGPKMHLLLHTGQLLMENGADSDRTLRDMMRAASFMGIPKDRIHQHVMYTTLMLNVNDDRHSYTEFRKCTKHGVNMTTLSAVSKLTWRAMAKNYSLQDFERQLDNIRKLPRNYPVWLTAMGAGAACGGFCKLFGGSWLDFLLTAVCAMLGFLIRRVCLGYGFNTYAAIAITSFATTMLAWSTQFLTGGLNWYPLIACTLFLVPGIPLINAVDDLLNNFIVSGMTRAMHTLLVVGSMTFGIVMAIRLGGVTDFTAVGLSAAETSYISQALAAAIASIGFSIIFNVPKRLLPVVGIGGIITVLLRNVTVMELGWSQAAGSFFGAAVVGVIALRAIHWFHTPNIIMTIPSAIPMIPGVLLYRLLFALLNIQFITSSGLLDGIRSGVEAIIIIISIAVGVAIPNIFIHRYIQERKLENERRLLAKRYNEE</sequence>
<dbReference type="GO" id="GO:0005886">
    <property type="term" value="C:plasma membrane"/>
    <property type="evidence" value="ECO:0007669"/>
    <property type="project" value="UniProtKB-SubCell"/>
</dbReference>
<keyword evidence="3 7" id="KW-0812">Transmembrane</keyword>
<dbReference type="InterPro" id="IPR024528">
    <property type="entry name" value="ThrE_2"/>
</dbReference>
<evidence type="ECO:0000256" key="7">
    <source>
        <dbReference type="SAM" id="Phobius"/>
    </source>
</evidence>
<dbReference type="InterPro" id="IPR010619">
    <property type="entry name" value="ThrE-like_N"/>
</dbReference>
<comment type="similarity">
    <text evidence="6">Belongs to the ThrE exporter (TC 2.A.79) family.</text>
</comment>
<comment type="subcellular location">
    <subcellularLocation>
        <location evidence="1">Cell membrane</location>
        <topology evidence="1">Multi-pass membrane protein</topology>
    </subcellularLocation>
</comment>
<evidence type="ECO:0000313" key="10">
    <source>
        <dbReference type="EMBL" id="TYZ24906.1"/>
    </source>
</evidence>
<gene>
    <name evidence="10" type="ORF">FZ040_02395</name>
</gene>
<feature type="transmembrane region" description="Helical" evidence="7">
    <location>
        <begin position="211"/>
        <end position="231"/>
    </location>
</feature>
<feature type="domain" description="Threonine/Serine exporter ThrE" evidence="9">
    <location>
        <begin position="287"/>
        <end position="421"/>
    </location>
</feature>
<evidence type="ECO:0000256" key="3">
    <source>
        <dbReference type="ARBA" id="ARBA00022692"/>
    </source>
</evidence>
<dbReference type="PANTHER" id="PTHR34390">
    <property type="entry name" value="UPF0442 PROTEIN YJJB-RELATED"/>
    <property type="match status" value="1"/>
</dbReference>
<evidence type="ECO:0000259" key="8">
    <source>
        <dbReference type="Pfam" id="PF06738"/>
    </source>
</evidence>
<evidence type="ECO:0000256" key="1">
    <source>
        <dbReference type="ARBA" id="ARBA00004651"/>
    </source>
</evidence>
<evidence type="ECO:0000256" key="4">
    <source>
        <dbReference type="ARBA" id="ARBA00022989"/>
    </source>
</evidence>
<feature type="transmembrane region" description="Helical" evidence="7">
    <location>
        <begin position="405"/>
        <end position="427"/>
    </location>
</feature>
<reference evidence="10 11" key="1">
    <citation type="submission" date="2019-08" db="EMBL/GenBank/DDBJ databases">
        <title>Selenomonas sp. mPRGC5 and Selenomonas sp. mPRGC8 isolated from ruminal fluid of dairy goat (Capra hircus).</title>
        <authorList>
            <person name="Poothong S."/>
            <person name="Nuengjamnong C."/>
            <person name="Tanasupawat S."/>
        </authorList>
    </citation>
    <scope>NUCLEOTIDE SEQUENCE [LARGE SCALE GENOMIC DNA]</scope>
    <source>
        <strain evidence="11">mPRGC5</strain>
    </source>
</reference>
<dbReference type="GO" id="GO:0022857">
    <property type="term" value="F:transmembrane transporter activity"/>
    <property type="evidence" value="ECO:0007669"/>
    <property type="project" value="InterPro"/>
</dbReference>
<feature type="transmembrane region" description="Helical" evidence="7">
    <location>
        <begin position="284"/>
        <end position="301"/>
    </location>
</feature>
<dbReference type="GO" id="GO:0015744">
    <property type="term" value="P:succinate transport"/>
    <property type="evidence" value="ECO:0007669"/>
    <property type="project" value="TreeGrafter"/>
</dbReference>
<feature type="transmembrane region" description="Helical" evidence="7">
    <location>
        <begin position="308"/>
        <end position="326"/>
    </location>
</feature>
<dbReference type="Pfam" id="PF12821">
    <property type="entry name" value="ThrE_2"/>
    <property type="match status" value="1"/>
</dbReference>
<evidence type="ECO:0000259" key="9">
    <source>
        <dbReference type="Pfam" id="PF12821"/>
    </source>
</evidence>
<feature type="transmembrane region" description="Helical" evidence="7">
    <location>
        <begin position="135"/>
        <end position="154"/>
    </location>
</feature>
<dbReference type="OrthoDB" id="9813917at2"/>
<organism evidence="10 11">
    <name type="scientific">Selenomonas ruminis</name>
    <dbReference type="NCBI Taxonomy" id="2593411"/>
    <lineage>
        <taxon>Bacteria</taxon>
        <taxon>Bacillati</taxon>
        <taxon>Bacillota</taxon>
        <taxon>Negativicutes</taxon>
        <taxon>Selenomonadales</taxon>
        <taxon>Selenomonadaceae</taxon>
        <taxon>Selenomonas</taxon>
    </lineage>
</organism>
<keyword evidence="4 7" id="KW-1133">Transmembrane helix</keyword>
<keyword evidence="11" id="KW-1185">Reference proteome</keyword>
<feature type="transmembrane region" description="Helical" evidence="7">
    <location>
        <begin position="185"/>
        <end position="205"/>
    </location>
</feature>
<keyword evidence="2" id="KW-1003">Cell membrane</keyword>
<name>A0A5D6WAG6_9FIRM</name>
<feature type="domain" description="Threonine/serine exporter-like N-terminal" evidence="8">
    <location>
        <begin position="27"/>
        <end position="266"/>
    </location>
</feature>
<keyword evidence="5 7" id="KW-0472">Membrane</keyword>
<feature type="transmembrane region" description="Helical" evidence="7">
    <location>
        <begin position="332"/>
        <end position="353"/>
    </location>
</feature>
<evidence type="ECO:0000313" key="11">
    <source>
        <dbReference type="Proteomes" id="UP000323646"/>
    </source>
</evidence>
<evidence type="ECO:0000256" key="6">
    <source>
        <dbReference type="ARBA" id="ARBA00034125"/>
    </source>
</evidence>
<dbReference type="RefSeq" id="WP_149170527.1">
    <property type="nucleotide sequence ID" value="NZ_VTOY01000001.1"/>
</dbReference>
<feature type="transmembrane region" description="Helical" evidence="7">
    <location>
        <begin position="243"/>
        <end position="264"/>
    </location>
</feature>
<dbReference type="InterPro" id="IPR050539">
    <property type="entry name" value="ThrE_Dicarb/AminoAcid_Exp"/>
</dbReference>
<dbReference type="Proteomes" id="UP000323646">
    <property type="component" value="Unassembled WGS sequence"/>
</dbReference>
<evidence type="ECO:0000256" key="2">
    <source>
        <dbReference type="ARBA" id="ARBA00022475"/>
    </source>
</evidence>
<protein>
    <submittedName>
        <fullName evidence="10">Threonine/serine exporter family protein</fullName>
    </submittedName>
</protein>
<dbReference type="EMBL" id="VTOY01000001">
    <property type="protein sequence ID" value="TYZ24906.1"/>
    <property type="molecule type" value="Genomic_DNA"/>
</dbReference>
<dbReference type="AlphaFoldDB" id="A0A5D6WAG6"/>
<dbReference type="PANTHER" id="PTHR34390:SF2">
    <property type="entry name" value="SUCCINATE TRANSPORTER SUBUNIT YJJP-RELATED"/>
    <property type="match status" value="1"/>
</dbReference>
<comment type="caution">
    <text evidence="10">The sequence shown here is derived from an EMBL/GenBank/DDBJ whole genome shotgun (WGS) entry which is preliminary data.</text>
</comment>
<evidence type="ECO:0000256" key="5">
    <source>
        <dbReference type="ARBA" id="ARBA00023136"/>
    </source>
</evidence>